<dbReference type="PANTHER" id="PTHR31975:SF1">
    <property type="entry name" value="BUD SITE SELECTION PROTEIN 7-RELATED"/>
    <property type="match status" value="1"/>
</dbReference>
<dbReference type="SUPFAM" id="SSF48452">
    <property type="entry name" value="TPR-like"/>
    <property type="match status" value="1"/>
</dbReference>
<reference evidence="2" key="1">
    <citation type="submission" date="2023-03" db="EMBL/GenBank/DDBJ databases">
        <title>Mating type loci evolution in Malassezia.</title>
        <authorList>
            <person name="Coelho M.A."/>
        </authorList>
    </citation>
    <scope>NUCLEOTIDE SEQUENCE</scope>
    <source>
        <strain evidence="2">CBS 11721</strain>
    </source>
</reference>
<dbReference type="GO" id="GO:0006893">
    <property type="term" value="P:Golgi to plasma membrane transport"/>
    <property type="evidence" value="ECO:0007669"/>
    <property type="project" value="TreeGrafter"/>
</dbReference>
<dbReference type="InterPro" id="IPR011990">
    <property type="entry name" value="TPR-like_helical_dom_sf"/>
</dbReference>
<feature type="region of interest" description="Disordered" evidence="1">
    <location>
        <begin position="425"/>
        <end position="457"/>
    </location>
</feature>
<feature type="compositionally biased region" description="Polar residues" evidence="1">
    <location>
        <begin position="425"/>
        <end position="437"/>
    </location>
</feature>
<organism evidence="2 3">
    <name type="scientific">Malassezia cuniculi</name>
    <dbReference type="NCBI Taxonomy" id="948313"/>
    <lineage>
        <taxon>Eukaryota</taxon>
        <taxon>Fungi</taxon>
        <taxon>Dikarya</taxon>
        <taxon>Basidiomycota</taxon>
        <taxon>Ustilaginomycotina</taxon>
        <taxon>Malasseziomycetes</taxon>
        <taxon>Malasseziales</taxon>
        <taxon>Malasseziaceae</taxon>
        <taxon>Malassezia</taxon>
    </lineage>
</organism>
<evidence type="ECO:0000256" key="1">
    <source>
        <dbReference type="SAM" id="MobiDB-lite"/>
    </source>
</evidence>
<dbReference type="GO" id="GO:0034044">
    <property type="term" value="C:exomer complex"/>
    <property type="evidence" value="ECO:0007669"/>
    <property type="project" value="UniProtKB-ARBA"/>
</dbReference>
<dbReference type="Gene3D" id="1.25.40.10">
    <property type="entry name" value="Tetratricopeptide repeat domain"/>
    <property type="match status" value="1"/>
</dbReference>
<dbReference type="InterPro" id="IPR015374">
    <property type="entry name" value="ChAPs"/>
</dbReference>
<dbReference type="EMBL" id="CP119879">
    <property type="protein sequence ID" value="WFD35115.1"/>
    <property type="molecule type" value="Genomic_DNA"/>
</dbReference>
<dbReference type="FunFam" id="1.25.40.10:FF:000149">
    <property type="entry name" value="Clathrin-coated vesiclec protein (Bud7)"/>
    <property type="match status" value="1"/>
</dbReference>
<accession>A0AAF0J6J3</accession>
<evidence type="ECO:0000313" key="2">
    <source>
        <dbReference type="EMBL" id="WFD35115.1"/>
    </source>
</evidence>
<gene>
    <name evidence="2" type="ORF">MCUN1_001964</name>
</gene>
<dbReference type="PANTHER" id="PTHR31975">
    <property type="entry name" value="BUD SITE SELECTION PROTEIN 7-RELATED"/>
    <property type="match status" value="1"/>
</dbReference>
<name>A0AAF0J6J3_9BASI</name>
<evidence type="ECO:0000313" key="3">
    <source>
        <dbReference type="Proteomes" id="UP001219933"/>
    </source>
</evidence>
<dbReference type="Pfam" id="PF09295">
    <property type="entry name" value="ChAPs"/>
    <property type="match status" value="1"/>
</dbReference>
<proteinExistence type="predicted"/>
<evidence type="ECO:0008006" key="4">
    <source>
        <dbReference type="Google" id="ProtNLM"/>
    </source>
</evidence>
<feature type="compositionally biased region" description="Polar residues" evidence="1">
    <location>
        <begin position="445"/>
        <end position="457"/>
    </location>
</feature>
<dbReference type="Proteomes" id="UP001219933">
    <property type="component" value="Chromosome 3"/>
</dbReference>
<sequence length="633" mass="72452">MGDALHTLPEFFETELGESIQARTETLSSFRELGPPDLCHLLKSNGRKEVSSYHYVSGVDASSSATLATYINSLSYELEPNGAWFNKTTYRLKGGIYSCFNAFSRVDLRVEVYIPGTVEAYIVNVRGERLEATPEMWQETYLSAMLRAIHYADDTNFFLAGYRRLDPITTPEQELRFLLAAENLFFKGWQLGSEPEIQVATVVHNHLSSGILKYFGKASRYEQAVNLFEKLWAREPEVAALVAQSYLGMNQEVKAVQIMHRALQDNPQSYVLLHVQADFLCGKGRLDWAIKLAKQAVNAAPSEFITWAKLAELYVLDEQWESALFTLNSCPMFTYNERDLHRMPPAARTHFPVRPLVAENKFIDEEDVDDGQTDVALLRLPAPTLRGTFSKAYMILTKLVKKIGWDELLKCRSDVFVMEQEYRSQLQSPEDNGTNGAMAQPERASVQTGENPGKNANTRFSFTDKRLCERWLDNLFMVLYEDLRVYTIWRAEMAHFQAQSLPYRRPGKDWEILGELALRLHHPEEAHQAFVQCINQKFSAKAYLRLLERYTELRLLTQSLTAAVRLTAYNYRWYDDCVFPSAIADCLFRLIKTEGYGKVSYTLVSMAPPAPMLQLMQKYFAFAQALRIPGSEF</sequence>
<protein>
    <recommendedName>
        <fullName evidence="4">Chaps-domain-containing protein</fullName>
    </recommendedName>
</protein>
<dbReference type="AlphaFoldDB" id="A0AAF0J6J3"/>
<keyword evidence="3" id="KW-1185">Reference proteome</keyword>